<accession>A0A9W6KTN5</accession>
<dbReference type="GO" id="GO:0004176">
    <property type="term" value="F:ATP-dependent peptidase activity"/>
    <property type="evidence" value="ECO:0007669"/>
    <property type="project" value="InterPro"/>
</dbReference>
<organism evidence="1 2">
    <name type="scientific">Dactylosporangium matsuzakiense</name>
    <dbReference type="NCBI Taxonomy" id="53360"/>
    <lineage>
        <taxon>Bacteria</taxon>
        <taxon>Bacillati</taxon>
        <taxon>Actinomycetota</taxon>
        <taxon>Actinomycetes</taxon>
        <taxon>Micromonosporales</taxon>
        <taxon>Micromonosporaceae</taxon>
        <taxon>Dactylosporangium</taxon>
    </lineage>
</organism>
<dbReference type="SUPFAM" id="SSF140990">
    <property type="entry name" value="FtsH protease domain-like"/>
    <property type="match status" value="1"/>
</dbReference>
<evidence type="ECO:0008006" key="3">
    <source>
        <dbReference type="Google" id="ProtNLM"/>
    </source>
</evidence>
<dbReference type="GO" id="GO:0006508">
    <property type="term" value="P:proteolysis"/>
    <property type="evidence" value="ECO:0007669"/>
    <property type="project" value="InterPro"/>
</dbReference>
<keyword evidence="2" id="KW-1185">Reference proteome</keyword>
<dbReference type="EMBL" id="BSFP01000071">
    <property type="protein sequence ID" value="GLL06306.1"/>
    <property type="molecule type" value="Genomic_DNA"/>
</dbReference>
<evidence type="ECO:0000313" key="1">
    <source>
        <dbReference type="EMBL" id="GLL06306.1"/>
    </source>
</evidence>
<dbReference type="Gene3D" id="1.20.58.760">
    <property type="entry name" value="Peptidase M41"/>
    <property type="match status" value="1"/>
</dbReference>
<sequence length="105" mass="11300">MTWNPRRTTALHEAGHAVAALHLDIEFSSITIEETDYCHGHISGLRPPDTFRSSIGEPAAELALGHAICAAAGPAAETILWEWDYLATLDNLSEAAVGRVFSDSL</sequence>
<comment type="caution">
    <text evidence="1">The sequence shown here is derived from an EMBL/GenBank/DDBJ whole genome shotgun (WGS) entry which is preliminary data.</text>
</comment>
<dbReference type="GO" id="GO:0004222">
    <property type="term" value="F:metalloendopeptidase activity"/>
    <property type="evidence" value="ECO:0007669"/>
    <property type="project" value="InterPro"/>
</dbReference>
<proteinExistence type="predicted"/>
<evidence type="ECO:0000313" key="2">
    <source>
        <dbReference type="Proteomes" id="UP001143480"/>
    </source>
</evidence>
<dbReference type="AlphaFoldDB" id="A0A9W6KTN5"/>
<protein>
    <recommendedName>
        <fullName evidence="3">Peptidase M41 domain-containing protein</fullName>
    </recommendedName>
</protein>
<name>A0A9W6KTN5_9ACTN</name>
<reference evidence="1" key="2">
    <citation type="submission" date="2023-01" db="EMBL/GenBank/DDBJ databases">
        <authorList>
            <person name="Sun Q."/>
            <person name="Evtushenko L."/>
        </authorList>
    </citation>
    <scope>NUCLEOTIDE SEQUENCE</scope>
    <source>
        <strain evidence="1">VKM Ac-1321</strain>
    </source>
</reference>
<reference evidence="1" key="1">
    <citation type="journal article" date="2014" name="Int. J. Syst. Evol. Microbiol.">
        <title>Complete genome sequence of Corynebacterium casei LMG S-19264T (=DSM 44701T), isolated from a smear-ripened cheese.</title>
        <authorList>
            <consortium name="US DOE Joint Genome Institute (JGI-PGF)"/>
            <person name="Walter F."/>
            <person name="Albersmeier A."/>
            <person name="Kalinowski J."/>
            <person name="Ruckert C."/>
        </authorList>
    </citation>
    <scope>NUCLEOTIDE SEQUENCE</scope>
    <source>
        <strain evidence="1">VKM Ac-1321</strain>
    </source>
</reference>
<dbReference type="GO" id="GO:0005524">
    <property type="term" value="F:ATP binding"/>
    <property type="evidence" value="ECO:0007669"/>
    <property type="project" value="InterPro"/>
</dbReference>
<gene>
    <name evidence="1" type="ORF">GCM10017581_080550</name>
</gene>
<dbReference type="InterPro" id="IPR037219">
    <property type="entry name" value="Peptidase_M41-like"/>
</dbReference>
<dbReference type="Proteomes" id="UP001143480">
    <property type="component" value="Unassembled WGS sequence"/>
</dbReference>